<dbReference type="RefSeq" id="WP_185004780.1">
    <property type="nucleotide sequence ID" value="NZ_BAAAUI010000074.1"/>
</dbReference>
<reference evidence="2 3" key="1">
    <citation type="submission" date="2020-08" db="EMBL/GenBank/DDBJ databases">
        <title>Sequencing the genomes of 1000 actinobacteria strains.</title>
        <authorList>
            <person name="Klenk H.-P."/>
        </authorList>
    </citation>
    <scope>NUCLEOTIDE SEQUENCE [LARGE SCALE GENOMIC DNA]</scope>
    <source>
        <strain evidence="2 3">DSM 44230</strain>
    </source>
</reference>
<keyword evidence="3" id="KW-1185">Reference proteome</keyword>
<proteinExistence type="predicted"/>
<name>A0A7W7CGC4_9PSEU</name>
<feature type="domain" description="Carrier" evidence="1">
    <location>
        <begin position="44"/>
        <end position="83"/>
    </location>
</feature>
<dbReference type="Proteomes" id="UP000533598">
    <property type="component" value="Unassembled WGS sequence"/>
</dbReference>
<dbReference type="Pfam" id="PF00550">
    <property type="entry name" value="PP-binding"/>
    <property type="match status" value="1"/>
</dbReference>
<evidence type="ECO:0000313" key="3">
    <source>
        <dbReference type="Proteomes" id="UP000533598"/>
    </source>
</evidence>
<comment type="caution">
    <text evidence="2">The sequence shown here is derived from an EMBL/GenBank/DDBJ whole genome shotgun (WGS) entry which is preliminary data.</text>
</comment>
<evidence type="ECO:0000313" key="2">
    <source>
        <dbReference type="EMBL" id="MBB4678979.1"/>
    </source>
</evidence>
<sequence length="108" mass="11884">MPELAIPVAVDADEVLAEVTVMIRTLLEHYGLDDVAIGRWCRFHDDLDLESIDLVKLATALRDRYGEPVNLAAFLAGLDLDALIGLTVGHLVDYIVAALRATGTERRR</sequence>
<dbReference type="EMBL" id="JACHMH010000001">
    <property type="protein sequence ID" value="MBB4678979.1"/>
    <property type="molecule type" value="Genomic_DNA"/>
</dbReference>
<dbReference type="InterPro" id="IPR009081">
    <property type="entry name" value="PP-bd_ACP"/>
</dbReference>
<evidence type="ECO:0000259" key="1">
    <source>
        <dbReference type="Pfam" id="PF00550"/>
    </source>
</evidence>
<dbReference type="AlphaFoldDB" id="A0A7W7CGC4"/>
<dbReference type="InterPro" id="IPR036736">
    <property type="entry name" value="ACP-like_sf"/>
</dbReference>
<dbReference type="Gene3D" id="1.10.1200.10">
    <property type="entry name" value="ACP-like"/>
    <property type="match status" value="1"/>
</dbReference>
<dbReference type="SUPFAM" id="SSF47336">
    <property type="entry name" value="ACP-like"/>
    <property type="match status" value="1"/>
</dbReference>
<gene>
    <name evidence="2" type="ORF">HNR67_005097</name>
</gene>
<protein>
    <submittedName>
        <fullName evidence="2">Acyl carrier protein</fullName>
    </submittedName>
</protein>
<organism evidence="2 3">
    <name type="scientific">Crossiella cryophila</name>
    <dbReference type="NCBI Taxonomy" id="43355"/>
    <lineage>
        <taxon>Bacteria</taxon>
        <taxon>Bacillati</taxon>
        <taxon>Actinomycetota</taxon>
        <taxon>Actinomycetes</taxon>
        <taxon>Pseudonocardiales</taxon>
        <taxon>Pseudonocardiaceae</taxon>
        <taxon>Crossiella</taxon>
    </lineage>
</organism>
<accession>A0A7W7CGC4</accession>